<dbReference type="InterPro" id="IPR051681">
    <property type="entry name" value="Ser/Thr_Kinases-Pseudokinases"/>
</dbReference>
<evidence type="ECO:0000259" key="5">
    <source>
        <dbReference type="PROSITE" id="PS50011"/>
    </source>
</evidence>
<keyword evidence="3" id="KW-0418">Kinase</keyword>
<evidence type="ECO:0000313" key="6">
    <source>
        <dbReference type="EMBL" id="CZR61078.1"/>
    </source>
</evidence>
<evidence type="ECO:0000256" key="1">
    <source>
        <dbReference type="ARBA" id="ARBA00022679"/>
    </source>
</evidence>
<evidence type="ECO:0000313" key="7">
    <source>
        <dbReference type="Proteomes" id="UP000184330"/>
    </source>
</evidence>
<evidence type="ECO:0000256" key="2">
    <source>
        <dbReference type="ARBA" id="ARBA00022741"/>
    </source>
</evidence>
<dbReference type="Gene3D" id="1.10.510.10">
    <property type="entry name" value="Transferase(Phosphotransferase) domain 1"/>
    <property type="match status" value="1"/>
</dbReference>
<feature type="domain" description="Protein kinase" evidence="5">
    <location>
        <begin position="1"/>
        <end position="317"/>
    </location>
</feature>
<keyword evidence="2" id="KW-0547">Nucleotide-binding</keyword>
<dbReference type="InterPro" id="IPR000719">
    <property type="entry name" value="Prot_kinase_dom"/>
</dbReference>
<dbReference type="SUPFAM" id="SSF56112">
    <property type="entry name" value="Protein kinase-like (PK-like)"/>
    <property type="match status" value="1"/>
</dbReference>
<evidence type="ECO:0000256" key="4">
    <source>
        <dbReference type="ARBA" id="ARBA00022840"/>
    </source>
</evidence>
<dbReference type="OrthoDB" id="1668230at2759"/>
<gene>
    <name evidence="6" type="ORF">PAC_10974</name>
</gene>
<accession>A0A1L7X7T4</accession>
<dbReference type="Pfam" id="PF07714">
    <property type="entry name" value="PK_Tyr_Ser-Thr"/>
    <property type="match status" value="1"/>
</dbReference>
<keyword evidence="1" id="KW-0808">Transferase</keyword>
<dbReference type="GO" id="GO:0004674">
    <property type="term" value="F:protein serine/threonine kinase activity"/>
    <property type="evidence" value="ECO:0007669"/>
    <property type="project" value="TreeGrafter"/>
</dbReference>
<dbReference type="Proteomes" id="UP000184330">
    <property type="component" value="Unassembled WGS sequence"/>
</dbReference>
<evidence type="ECO:0000256" key="3">
    <source>
        <dbReference type="ARBA" id="ARBA00022777"/>
    </source>
</evidence>
<protein>
    <recommendedName>
        <fullName evidence="5">Protein kinase domain-containing protein</fullName>
    </recommendedName>
</protein>
<name>A0A1L7X7T4_9HELO</name>
<dbReference type="PANTHER" id="PTHR44329">
    <property type="entry name" value="SERINE/THREONINE-PROTEIN KINASE TNNI3K-RELATED"/>
    <property type="match status" value="1"/>
</dbReference>
<dbReference type="GO" id="GO:0005524">
    <property type="term" value="F:ATP binding"/>
    <property type="evidence" value="ECO:0007669"/>
    <property type="project" value="UniProtKB-KW"/>
</dbReference>
<keyword evidence="7" id="KW-1185">Reference proteome</keyword>
<reference evidence="6 7" key="1">
    <citation type="submission" date="2016-03" db="EMBL/GenBank/DDBJ databases">
        <authorList>
            <person name="Ploux O."/>
        </authorList>
    </citation>
    <scope>NUCLEOTIDE SEQUENCE [LARGE SCALE GENOMIC DNA]</scope>
    <source>
        <strain evidence="6 7">UAMH 11012</strain>
    </source>
</reference>
<dbReference type="STRING" id="576137.A0A1L7X7T4"/>
<dbReference type="EMBL" id="FJOG01000017">
    <property type="protein sequence ID" value="CZR61078.1"/>
    <property type="molecule type" value="Genomic_DNA"/>
</dbReference>
<sequence length="317" mass="35534">MSERSRLPPTGIRPINQYGVNGLSACRTEDKKSLIIYPEMYKPQDDPDYEDPNGSAFAWQNQGDAMEQLGWLKKIYEVMGASEPTSHPRVQRLVQTQNGTGFPIVEFVPKGDLYSFLRANPKPEVPSGKGSEDPSTLKLRWALNVASALAFLHTKSIIFEGLSPNTVHLRSDLSAALVNLDVAAYKEQPGSDGVADGYLSPDWFQEPLAEQPETWITVSQDIFAFGSLLYYLMEEQDPEAFESEEDMPELEEGKVSDIIEKCWLKGFETMDEVVRALTDVVVEEGLELNGEDDIVVDSSVEQFEAYGIFSQMIRKFE</sequence>
<dbReference type="PROSITE" id="PS50011">
    <property type="entry name" value="PROTEIN_KINASE_DOM"/>
    <property type="match status" value="1"/>
</dbReference>
<dbReference type="InterPro" id="IPR001245">
    <property type="entry name" value="Ser-Thr/Tyr_kinase_cat_dom"/>
</dbReference>
<dbReference type="AlphaFoldDB" id="A0A1L7X7T4"/>
<dbReference type="InterPro" id="IPR011009">
    <property type="entry name" value="Kinase-like_dom_sf"/>
</dbReference>
<dbReference type="PANTHER" id="PTHR44329:SF288">
    <property type="entry name" value="MITOGEN-ACTIVATED PROTEIN KINASE KINASE KINASE 20"/>
    <property type="match status" value="1"/>
</dbReference>
<keyword evidence="4" id="KW-0067">ATP-binding</keyword>
<dbReference type="PROSITE" id="PS51257">
    <property type="entry name" value="PROKAR_LIPOPROTEIN"/>
    <property type="match status" value="1"/>
</dbReference>
<proteinExistence type="predicted"/>
<organism evidence="6 7">
    <name type="scientific">Phialocephala subalpina</name>
    <dbReference type="NCBI Taxonomy" id="576137"/>
    <lineage>
        <taxon>Eukaryota</taxon>
        <taxon>Fungi</taxon>
        <taxon>Dikarya</taxon>
        <taxon>Ascomycota</taxon>
        <taxon>Pezizomycotina</taxon>
        <taxon>Leotiomycetes</taxon>
        <taxon>Helotiales</taxon>
        <taxon>Mollisiaceae</taxon>
        <taxon>Phialocephala</taxon>
        <taxon>Phialocephala fortinii species complex</taxon>
    </lineage>
</organism>